<organism evidence="3 4">
    <name type="scientific">Rhizobium wenxiniae</name>
    <dbReference type="NCBI Taxonomy" id="1737357"/>
    <lineage>
        <taxon>Bacteria</taxon>
        <taxon>Pseudomonadati</taxon>
        <taxon>Pseudomonadota</taxon>
        <taxon>Alphaproteobacteria</taxon>
        <taxon>Hyphomicrobiales</taxon>
        <taxon>Rhizobiaceae</taxon>
        <taxon>Rhizobium/Agrobacterium group</taxon>
        <taxon>Rhizobium</taxon>
    </lineage>
</organism>
<dbReference type="InterPro" id="IPR027051">
    <property type="entry name" value="XdhC_Rossmann_dom"/>
</dbReference>
<accession>A0A7W9Y800</accession>
<feature type="domain" description="XdhC- CoxI" evidence="1">
    <location>
        <begin position="57"/>
        <end position="118"/>
    </location>
</feature>
<gene>
    <name evidence="3" type="ORF">HNQ72_003504</name>
</gene>
<sequence length="344" mass="36793">MTAREKARHDPLTQALKNRTTVMNAYSQSQLIEHTAPRSEFATDDPVLILRHARASLEDGVPVALVTLVDIRGGAARPLGAQMSVRIDGRYCGFVSGGCTEPAVAAEALEALRAGHDRFLLLGEGSPFFDIILPCGGGISLSIHVLKDAGAIDQVLAHIGARREAALLYKPAEESLVCSPADETGWQNGWFARIYRPPTRIAISGNALETDATARVALAAGYGVDLVGRFNGRKATDLPLDRYTAVVLLNHDLDAEIETLEVALKSEAFYIGALGSRRTHERRRRALEQLGYGEADISRIKAPIGIFEKARDASSLALSVVADVAAAASKGTYRPVIAGTTEKG</sequence>
<keyword evidence="4" id="KW-1185">Reference proteome</keyword>
<evidence type="ECO:0000313" key="4">
    <source>
        <dbReference type="Proteomes" id="UP000547879"/>
    </source>
</evidence>
<dbReference type="Gene3D" id="3.40.50.720">
    <property type="entry name" value="NAD(P)-binding Rossmann-like Domain"/>
    <property type="match status" value="1"/>
</dbReference>
<dbReference type="Pfam" id="PF02625">
    <property type="entry name" value="XdhC_CoxI"/>
    <property type="match status" value="1"/>
</dbReference>
<dbReference type="Proteomes" id="UP000547879">
    <property type="component" value="Unassembled WGS sequence"/>
</dbReference>
<evidence type="ECO:0000259" key="1">
    <source>
        <dbReference type="Pfam" id="PF02625"/>
    </source>
</evidence>
<feature type="domain" description="XdhC Rossmann" evidence="2">
    <location>
        <begin position="203"/>
        <end position="324"/>
    </location>
</feature>
<reference evidence="3 4" key="1">
    <citation type="submission" date="2020-08" db="EMBL/GenBank/DDBJ databases">
        <title>Genomic Encyclopedia of Type Strains, Phase IV (KMG-IV): sequencing the most valuable type-strain genomes for metagenomic binning, comparative biology and taxonomic classification.</title>
        <authorList>
            <person name="Goeker M."/>
        </authorList>
    </citation>
    <scope>NUCLEOTIDE SEQUENCE [LARGE SCALE GENOMIC DNA]</scope>
    <source>
        <strain evidence="3 4">DSM 100734</strain>
    </source>
</reference>
<dbReference type="PANTHER" id="PTHR30388">
    <property type="entry name" value="ALDEHYDE OXIDOREDUCTASE MOLYBDENUM COFACTOR ASSEMBLY PROTEIN"/>
    <property type="match status" value="1"/>
</dbReference>
<evidence type="ECO:0000259" key="2">
    <source>
        <dbReference type="Pfam" id="PF13478"/>
    </source>
</evidence>
<protein>
    <submittedName>
        <fullName evidence="3">Xanthine dehydrogenase accessory factor</fullName>
    </submittedName>
</protein>
<comment type="caution">
    <text evidence="3">The sequence shown here is derived from an EMBL/GenBank/DDBJ whole genome shotgun (WGS) entry which is preliminary data.</text>
</comment>
<evidence type="ECO:0000313" key="3">
    <source>
        <dbReference type="EMBL" id="MBB6163664.1"/>
    </source>
</evidence>
<dbReference type="PANTHER" id="PTHR30388:SF4">
    <property type="entry name" value="MOLYBDENUM COFACTOR INSERTION CHAPERONE PAOD"/>
    <property type="match status" value="1"/>
</dbReference>
<dbReference type="InterPro" id="IPR052698">
    <property type="entry name" value="MoCofactor_Util/Proc"/>
</dbReference>
<name>A0A7W9Y800_9HYPH</name>
<dbReference type="InterPro" id="IPR003777">
    <property type="entry name" value="XdhC_CoxI"/>
</dbReference>
<dbReference type="Pfam" id="PF13478">
    <property type="entry name" value="XdhC_C"/>
    <property type="match status" value="1"/>
</dbReference>
<proteinExistence type="predicted"/>
<dbReference type="EMBL" id="JACHEG010000003">
    <property type="protein sequence ID" value="MBB6163664.1"/>
    <property type="molecule type" value="Genomic_DNA"/>
</dbReference>
<dbReference type="AlphaFoldDB" id="A0A7W9Y800"/>